<proteinExistence type="predicted"/>
<sequence>MQPWALQSKSLMFTAGPARYPGSSGPRAYCLPLTNTIPWASRYKSLLSTIRPKRYPGLPTNKLSWAFRGPSGPRAYCLPLTNTITSAFRSKSLQSTIRPTRYPGFSGPRAYCSPLDQHATRVFRSKSILSTIRPKRYLGSSGPRAYCLPLNLHATLGLPGLLPAVYHLTNTLPWVFRSKSLLFTPRPARYPVSSGPRAYCLPLEQNATLGLPVEEPTVYHWINTLPWVFWSESLLCTANQHVTLGLPVQEPTFYH</sequence>
<dbReference type="EMBL" id="BMAT01004539">
    <property type="protein sequence ID" value="GFR75282.1"/>
    <property type="molecule type" value="Genomic_DNA"/>
</dbReference>
<comment type="caution">
    <text evidence="1">The sequence shown here is derived from an EMBL/GenBank/DDBJ whole genome shotgun (WGS) entry which is preliminary data.</text>
</comment>
<protein>
    <submittedName>
        <fullName evidence="1">Uncharacterized protein</fullName>
    </submittedName>
</protein>
<name>A0AAV4FPL7_9GAST</name>
<evidence type="ECO:0000313" key="2">
    <source>
        <dbReference type="Proteomes" id="UP000762676"/>
    </source>
</evidence>
<evidence type="ECO:0000313" key="1">
    <source>
        <dbReference type="EMBL" id="GFR75282.1"/>
    </source>
</evidence>
<dbReference type="AlphaFoldDB" id="A0AAV4FPL7"/>
<accession>A0AAV4FPL7</accession>
<keyword evidence="2" id="KW-1185">Reference proteome</keyword>
<gene>
    <name evidence="1" type="ORF">ElyMa_002183800</name>
</gene>
<organism evidence="1 2">
    <name type="scientific">Elysia marginata</name>
    <dbReference type="NCBI Taxonomy" id="1093978"/>
    <lineage>
        <taxon>Eukaryota</taxon>
        <taxon>Metazoa</taxon>
        <taxon>Spiralia</taxon>
        <taxon>Lophotrochozoa</taxon>
        <taxon>Mollusca</taxon>
        <taxon>Gastropoda</taxon>
        <taxon>Heterobranchia</taxon>
        <taxon>Euthyneura</taxon>
        <taxon>Panpulmonata</taxon>
        <taxon>Sacoglossa</taxon>
        <taxon>Placobranchoidea</taxon>
        <taxon>Plakobranchidae</taxon>
        <taxon>Elysia</taxon>
    </lineage>
</organism>
<reference evidence="1 2" key="1">
    <citation type="journal article" date="2021" name="Elife">
        <title>Chloroplast acquisition without the gene transfer in kleptoplastic sea slugs, Plakobranchus ocellatus.</title>
        <authorList>
            <person name="Maeda T."/>
            <person name="Takahashi S."/>
            <person name="Yoshida T."/>
            <person name="Shimamura S."/>
            <person name="Takaki Y."/>
            <person name="Nagai Y."/>
            <person name="Toyoda A."/>
            <person name="Suzuki Y."/>
            <person name="Arimoto A."/>
            <person name="Ishii H."/>
            <person name="Satoh N."/>
            <person name="Nishiyama T."/>
            <person name="Hasebe M."/>
            <person name="Maruyama T."/>
            <person name="Minagawa J."/>
            <person name="Obokata J."/>
            <person name="Shigenobu S."/>
        </authorList>
    </citation>
    <scope>NUCLEOTIDE SEQUENCE [LARGE SCALE GENOMIC DNA]</scope>
</reference>
<dbReference type="Proteomes" id="UP000762676">
    <property type="component" value="Unassembled WGS sequence"/>
</dbReference>